<dbReference type="PANTHER" id="PTHR43806:SF11">
    <property type="entry name" value="CEREVISIN-RELATED"/>
    <property type="match status" value="1"/>
</dbReference>
<organism evidence="7 8">
    <name type="scientific">Gemmata massiliana</name>
    <dbReference type="NCBI Taxonomy" id="1210884"/>
    <lineage>
        <taxon>Bacteria</taxon>
        <taxon>Pseudomonadati</taxon>
        <taxon>Planctomycetota</taxon>
        <taxon>Planctomycetia</taxon>
        <taxon>Gemmatales</taxon>
        <taxon>Gemmataceae</taxon>
        <taxon>Gemmata</taxon>
    </lineage>
</organism>
<sequence>MGKKKTEKPSDIVRVAVTFKSLTKYAARMTTDVVDQFKPDPVDVYRAVTELERRGFTVTGRGGLTVSVRGARADFERTFGTKLVERKAVDHGAIPQARSFFAPPDEAAWSPDPAVSSLIDDAYIQWPHLYFNQRFPTGMPSPIPPRVTYHHLRVPSDVAMTLNAARVHRRGTTGRGVRVVMIDSGFAHAQHPYFDEMGYNHSVVLAPGATHSDRDGNGHGTGESANVFAVAPDVTFIGVKLDNEDDPSQGASVLEGFQEAMLHHPQIISVSLGYDLVMPPGRTHMSALPNSLKGLEAEIQAAVAAGVVVVFSAGNGHVSFPGMMPEVISAGGVHVDENGAMEASDYASAFGSAIYAGRNVPDFCGLVGMQPRAQYIMLPLGPKCEIDRSMATGSQKDETKPDDGWATFSGTSAAAPQLAGVCALLLEKNPALTPAEVKAILRRTTRDVVNGAANAASNNGVALSAGPGADNATGAGLVDAFEAWLQA</sequence>
<dbReference type="SUPFAM" id="SSF52743">
    <property type="entry name" value="Subtilisin-like"/>
    <property type="match status" value="1"/>
</dbReference>
<evidence type="ECO:0000256" key="2">
    <source>
        <dbReference type="ARBA" id="ARBA00022670"/>
    </source>
</evidence>
<dbReference type="InterPro" id="IPR050131">
    <property type="entry name" value="Peptidase_S8_subtilisin-like"/>
</dbReference>
<dbReference type="GO" id="GO:0006508">
    <property type="term" value="P:proteolysis"/>
    <property type="evidence" value="ECO:0007669"/>
    <property type="project" value="UniProtKB-KW"/>
</dbReference>
<proteinExistence type="inferred from homology"/>
<dbReference type="Proteomes" id="UP000464178">
    <property type="component" value="Chromosome"/>
</dbReference>
<keyword evidence="2 5" id="KW-0645">Protease</keyword>
<dbReference type="Gene3D" id="3.40.50.200">
    <property type="entry name" value="Peptidase S8/S53 domain"/>
    <property type="match status" value="1"/>
</dbReference>
<name>A0A6P2DGR3_9BACT</name>
<dbReference type="EMBL" id="LR593886">
    <property type="protein sequence ID" value="VTS00794.1"/>
    <property type="molecule type" value="Genomic_DNA"/>
</dbReference>
<gene>
    <name evidence="7" type="ORF">SOIL9_80650</name>
</gene>
<dbReference type="AlphaFoldDB" id="A0A6P2DGR3"/>
<feature type="active site" description="Charge relay system" evidence="5">
    <location>
        <position position="412"/>
    </location>
</feature>
<dbReference type="Pfam" id="PF00082">
    <property type="entry name" value="Peptidase_S8"/>
    <property type="match status" value="1"/>
</dbReference>
<keyword evidence="4 5" id="KW-0720">Serine protease</keyword>
<dbReference type="GO" id="GO:0004252">
    <property type="term" value="F:serine-type endopeptidase activity"/>
    <property type="evidence" value="ECO:0007669"/>
    <property type="project" value="UniProtKB-UniRule"/>
</dbReference>
<reference evidence="7 8" key="1">
    <citation type="submission" date="2019-05" db="EMBL/GenBank/DDBJ databases">
        <authorList>
            <consortium name="Science for Life Laboratories"/>
        </authorList>
    </citation>
    <scope>NUCLEOTIDE SEQUENCE [LARGE SCALE GENOMIC DNA]</scope>
    <source>
        <strain evidence="7">Soil9</strain>
    </source>
</reference>
<dbReference type="InterPro" id="IPR000209">
    <property type="entry name" value="Peptidase_S8/S53_dom"/>
</dbReference>
<comment type="similarity">
    <text evidence="1 5">Belongs to the peptidase S8 family.</text>
</comment>
<feature type="active site" description="Charge relay system" evidence="5">
    <location>
        <position position="219"/>
    </location>
</feature>
<evidence type="ECO:0000259" key="6">
    <source>
        <dbReference type="Pfam" id="PF00082"/>
    </source>
</evidence>
<evidence type="ECO:0000256" key="5">
    <source>
        <dbReference type="PROSITE-ProRule" id="PRU01240"/>
    </source>
</evidence>
<dbReference type="PANTHER" id="PTHR43806">
    <property type="entry name" value="PEPTIDASE S8"/>
    <property type="match status" value="1"/>
</dbReference>
<feature type="active site" description="Charge relay system" evidence="5">
    <location>
        <position position="183"/>
    </location>
</feature>
<evidence type="ECO:0000313" key="8">
    <source>
        <dbReference type="Proteomes" id="UP000464178"/>
    </source>
</evidence>
<evidence type="ECO:0000256" key="1">
    <source>
        <dbReference type="ARBA" id="ARBA00011073"/>
    </source>
</evidence>
<evidence type="ECO:0000313" key="7">
    <source>
        <dbReference type="EMBL" id="VTS00794.1"/>
    </source>
</evidence>
<protein>
    <recommendedName>
        <fullName evidence="6">Peptidase S8/S53 domain-containing protein</fullName>
    </recommendedName>
</protein>
<dbReference type="InterPro" id="IPR036852">
    <property type="entry name" value="Peptidase_S8/S53_dom_sf"/>
</dbReference>
<dbReference type="KEGG" id="gms:SOIL9_80650"/>
<feature type="domain" description="Peptidase S8/S53" evidence="6">
    <location>
        <begin position="174"/>
        <end position="457"/>
    </location>
</feature>
<evidence type="ECO:0000256" key="3">
    <source>
        <dbReference type="ARBA" id="ARBA00022801"/>
    </source>
</evidence>
<keyword evidence="3 5" id="KW-0378">Hydrolase</keyword>
<dbReference type="PROSITE" id="PS51892">
    <property type="entry name" value="SUBTILASE"/>
    <property type="match status" value="1"/>
</dbReference>
<evidence type="ECO:0000256" key="4">
    <source>
        <dbReference type="ARBA" id="ARBA00022825"/>
    </source>
</evidence>
<accession>A0A6P2DGR3</accession>
<dbReference type="RefSeq" id="WP_197909658.1">
    <property type="nucleotide sequence ID" value="NZ_LR593886.1"/>
</dbReference>
<dbReference type="PRINTS" id="PR00723">
    <property type="entry name" value="SUBTILISIN"/>
</dbReference>
<dbReference type="InterPro" id="IPR015500">
    <property type="entry name" value="Peptidase_S8_subtilisin-rel"/>
</dbReference>
<keyword evidence="8" id="KW-1185">Reference proteome</keyword>